<reference evidence="7" key="1">
    <citation type="submission" date="2022-11" db="UniProtKB">
        <authorList>
            <consortium name="WormBaseParasite"/>
        </authorList>
    </citation>
    <scope>IDENTIFICATION</scope>
</reference>
<feature type="compositionally biased region" description="Acidic residues" evidence="5">
    <location>
        <begin position="117"/>
        <end position="126"/>
    </location>
</feature>
<dbReference type="InterPro" id="IPR005343">
    <property type="entry name" value="Noc2"/>
</dbReference>
<dbReference type="GO" id="GO:0005730">
    <property type="term" value="C:nucleolus"/>
    <property type="evidence" value="ECO:0007669"/>
    <property type="project" value="TreeGrafter"/>
</dbReference>
<evidence type="ECO:0000313" key="6">
    <source>
        <dbReference type="Proteomes" id="UP000887565"/>
    </source>
</evidence>
<feature type="region of interest" description="Disordered" evidence="5">
    <location>
        <begin position="694"/>
        <end position="742"/>
    </location>
</feature>
<dbReference type="GO" id="GO:0003714">
    <property type="term" value="F:transcription corepressor activity"/>
    <property type="evidence" value="ECO:0007669"/>
    <property type="project" value="TreeGrafter"/>
</dbReference>
<feature type="compositionally biased region" description="Basic and acidic residues" evidence="5">
    <location>
        <begin position="127"/>
        <end position="137"/>
    </location>
</feature>
<feature type="compositionally biased region" description="Acidic residues" evidence="5">
    <location>
        <begin position="77"/>
        <end position="93"/>
    </location>
</feature>
<dbReference type="PANTHER" id="PTHR12687:SF4">
    <property type="entry name" value="NUCLEOLAR COMPLEX PROTEIN 2 HOMOLOG"/>
    <property type="match status" value="1"/>
</dbReference>
<keyword evidence="4" id="KW-0175">Coiled coil</keyword>
<evidence type="ECO:0000256" key="4">
    <source>
        <dbReference type="SAM" id="Coils"/>
    </source>
</evidence>
<dbReference type="GO" id="GO:0042273">
    <property type="term" value="P:ribosomal large subunit biogenesis"/>
    <property type="evidence" value="ECO:0007669"/>
    <property type="project" value="TreeGrafter"/>
</dbReference>
<dbReference type="GO" id="GO:0030691">
    <property type="term" value="C:Noc2p-Noc3p complex"/>
    <property type="evidence" value="ECO:0007669"/>
    <property type="project" value="TreeGrafter"/>
</dbReference>
<accession>A0A915IAD6</accession>
<keyword evidence="6" id="KW-1185">Reference proteome</keyword>
<dbReference type="PANTHER" id="PTHR12687">
    <property type="entry name" value="NUCLEOLAR COMPLEX 2 AND RAD4-RELATED"/>
    <property type="match status" value="1"/>
</dbReference>
<feature type="compositionally biased region" description="Basic residues" evidence="5">
    <location>
        <begin position="714"/>
        <end position="730"/>
    </location>
</feature>
<evidence type="ECO:0000256" key="1">
    <source>
        <dbReference type="ARBA" id="ARBA00004123"/>
    </source>
</evidence>
<comment type="subcellular location">
    <subcellularLocation>
        <location evidence="1">Nucleus</location>
    </subcellularLocation>
</comment>
<dbReference type="GO" id="GO:0005654">
    <property type="term" value="C:nucleoplasm"/>
    <property type="evidence" value="ECO:0007669"/>
    <property type="project" value="TreeGrafter"/>
</dbReference>
<organism evidence="6 7">
    <name type="scientific">Romanomermis culicivorax</name>
    <name type="common">Nematode worm</name>
    <dbReference type="NCBI Taxonomy" id="13658"/>
    <lineage>
        <taxon>Eukaryota</taxon>
        <taxon>Metazoa</taxon>
        <taxon>Ecdysozoa</taxon>
        <taxon>Nematoda</taxon>
        <taxon>Enoplea</taxon>
        <taxon>Dorylaimia</taxon>
        <taxon>Mermithida</taxon>
        <taxon>Mermithoidea</taxon>
        <taxon>Mermithidae</taxon>
        <taxon>Romanomermis</taxon>
    </lineage>
</organism>
<proteinExistence type="inferred from homology"/>
<dbReference type="AlphaFoldDB" id="A0A915IAD6"/>
<dbReference type="GO" id="GO:0000122">
    <property type="term" value="P:negative regulation of transcription by RNA polymerase II"/>
    <property type="evidence" value="ECO:0007669"/>
    <property type="project" value="TreeGrafter"/>
</dbReference>
<evidence type="ECO:0000256" key="3">
    <source>
        <dbReference type="ARBA" id="ARBA00023242"/>
    </source>
</evidence>
<dbReference type="GO" id="GO:0042393">
    <property type="term" value="F:histone binding"/>
    <property type="evidence" value="ECO:0007669"/>
    <property type="project" value="TreeGrafter"/>
</dbReference>
<feature type="region of interest" description="Disordered" evidence="5">
    <location>
        <begin position="70"/>
        <end position="100"/>
    </location>
</feature>
<dbReference type="Pfam" id="PF03715">
    <property type="entry name" value="Noc2"/>
    <property type="match status" value="1"/>
</dbReference>
<feature type="region of interest" description="Disordered" evidence="5">
    <location>
        <begin position="114"/>
        <end position="137"/>
    </location>
</feature>
<evidence type="ECO:0000256" key="2">
    <source>
        <dbReference type="ARBA" id="ARBA00005907"/>
    </source>
</evidence>
<evidence type="ECO:0000313" key="7">
    <source>
        <dbReference type="WBParaSite" id="nRc.2.0.1.t11135-RA"/>
    </source>
</evidence>
<dbReference type="WBParaSite" id="nRc.2.0.1.t11135-RA">
    <property type="protein sequence ID" value="nRc.2.0.1.t11135-RA"/>
    <property type="gene ID" value="nRc.2.0.1.g11135"/>
</dbReference>
<feature type="coiled-coil region" evidence="4">
    <location>
        <begin position="139"/>
        <end position="166"/>
    </location>
</feature>
<sequence length="742" mass="85171">EEIRSRKNLNSRSIRFIFESYKPFSRSVSPPCLDKIGSKMPPAKKKSALSKIREKDPEFFKFLKEQNANIDAMGGESEGDDDVLSSPENDDEGNLSCDSSLVDEINAKIGDLMGEADRDEEDEPETDNERIVVEEGEESKRLSSKKKRYKKNLEEVIDEMSSGEESANEDLPESKPVLSGKEIKLWEKELQADNITIELINNLCVLFKAAAEKAGAKIDDGVYSLNSVKDYEKAVELCYLNFPRVWRKPDERKPSVTLERKKLHKPSMRFKSATLRPIIKNYLNDVLKYLPEIQDKDILKATLIHINESSDFVTMFPRKSRLFLKALIGIWCDVEKQCMQEAFACIKSILVRLKKELFIFAFKCVANMHRMYLSYGNLSILKVSDVQHAQKSDSMHDSFADVCGIDTTTAYQHAFVSIRDLAISLRGAITSKKEDDIKSLHSKKFINLLYLWSTVLSKYRDDENLGQLIYPLAQVAIGCFKHVNQITYLPIRIHCLKCLLILTKNSKIYIPLFGFLGEIINTIIAEKSTKKQQKTLTSKILTGADLDRVLKISRSQLEDESCYKAAVLEKVVDLLVEYLERICCSLAFRELTFLPTINLKRCVKDLHVKYRNVNKITQIAASLKELSRKIDDHSSWLEVERAKSSLNFEDEKSLQDFEDRIIADDKNSMIKYCKSYGKLVERLRRRIHFSDKIVDQKTKKSAKRPGNRSMSPIKSKKMKKSEKANKKKRKEVVESYDSDESE</sequence>
<evidence type="ECO:0000256" key="5">
    <source>
        <dbReference type="SAM" id="MobiDB-lite"/>
    </source>
</evidence>
<comment type="similarity">
    <text evidence="2">Belongs to the NOC2 family.</text>
</comment>
<dbReference type="Proteomes" id="UP000887565">
    <property type="component" value="Unplaced"/>
</dbReference>
<protein>
    <submittedName>
        <fullName evidence="7">Nucleolar complex protein 2 homolog</fullName>
    </submittedName>
</protein>
<dbReference type="GO" id="GO:0030690">
    <property type="term" value="C:Noc1p-Noc2p complex"/>
    <property type="evidence" value="ECO:0007669"/>
    <property type="project" value="TreeGrafter"/>
</dbReference>
<dbReference type="OMA" id="GCLRYYL"/>
<name>A0A915IAD6_ROMCU</name>
<keyword evidence="3" id="KW-0539">Nucleus</keyword>